<comment type="caution">
    <text evidence="2">The sequence shown here is derived from an EMBL/GenBank/DDBJ whole genome shotgun (WGS) entry which is preliminary data.</text>
</comment>
<reference evidence="2" key="1">
    <citation type="submission" date="2020-08" db="EMBL/GenBank/DDBJ databases">
        <title>Genome public.</title>
        <authorList>
            <person name="Liu C."/>
            <person name="Sun Q."/>
        </authorList>
    </citation>
    <scope>NUCLEOTIDE SEQUENCE</scope>
    <source>
        <strain evidence="2">H8</strain>
    </source>
</reference>
<organism evidence="2 3">
    <name type="scientific">Congzhengia minquanensis</name>
    <dbReference type="NCBI Taxonomy" id="2763657"/>
    <lineage>
        <taxon>Bacteria</taxon>
        <taxon>Bacillati</taxon>
        <taxon>Bacillota</taxon>
        <taxon>Clostridia</taxon>
        <taxon>Eubacteriales</taxon>
        <taxon>Oscillospiraceae</taxon>
        <taxon>Congzhengia</taxon>
    </lineage>
</organism>
<feature type="coiled-coil region" evidence="1">
    <location>
        <begin position="81"/>
        <end position="115"/>
    </location>
</feature>
<evidence type="ECO:0000256" key="1">
    <source>
        <dbReference type="SAM" id="Coils"/>
    </source>
</evidence>
<dbReference type="Proteomes" id="UP000611762">
    <property type="component" value="Unassembled WGS sequence"/>
</dbReference>
<dbReference type="SUPFAM" id="SSF56300">
    <property type="entry name" value="Metallo-dependent phosphatases"/>
    <property type="match status" value="1"/>
</dbReference>
<protein>
    <recommendedName>
        <fullName evidence="4">Calcineurin-like phosphoesterase domain-containing protein</fullName>
    </recommendedName>
</protein>
<evidence type="ECO:0000313" key="2">
    <source>
        <dbReference type="EMBL" id="MBC8540831.1"/>
    </source>
</evidence>
<keyword evidence="3" id="KW-1185">Reference proteome</keyword>
<name>A0A926HZG8_9FIRM</name>
<dbReference type="EMBL" id="JACRSU010000002">
    <property type="protein sequence ID" value="MBC8540831.1"/>
    <property type="molecule type" value="Genomic_DNA"/>
</dbReference>
<dbReference type="InterPro" id="IPR029052">
    <property type="entry name" value="Metallo-depent_PP-like"/>
</dbReference>
<gene>
    <name evidence="2" type="ORF">H8698_07555</name>
</gene>
<evidence type="ECO:0000313" key="3">
    <source>
        <dbReference type="Proteomes" id="UP000611762"/>
    </source>
</evidence>
<dbReference type="Gene3D" id="3.60.21.10">
    <property type="match status" value="1"/>
</dbReference>
<accession>A0A926HZG8</accession>
<dbReference type="AlphaFoldDB" id="A0A926HZG8"/>
<sequence length="402" mass="47187">MIDVHRLENENEESFIWRLGQAKDSGLLDIDWNGVADLINREFREDESQYRTEAAYRKCYQQAKRFFEAGVFNELSEDKYFNELQIQKQSLEKEKVKTRDERNELKRILREEARKESYKEQILRSISEYQTTPLSYDESKQFTGILKTDNDIICTFFDVHTGLEVDNYFNTFNENVLRSRINRYLDKILEVQLRHSSENINIILSELVSGVIHLALRIENNQNLIEQFLTITDYISQFLSELSYHFENVNVFVCPGNHSRLHEKKENNMRGENMDLLAIPYLQAKLQNFRNVKFHENTIDSSIAIFSVRGQKIFSVHGDKDELNTIVQKLTMYVGMKPDIIYTGHRHTNAMMTSYDTKVIQAGCFSGGADEYCMDKRLRNRPEQIISVITDNGLDCIYDVKL</sequence>
<proteinExistence type="predicted"/>
<keyword evidence="1" id="KW-0175">Coiled coil</keyword>
<evidence type="ECO:0008006" key="4">
    <source>
        <dbReference type="Google" id="ProtNLM"/>
    </source>
</evidence>